<reference evidence="1" key="2">
    <citation type="journal article" date="2023" name="BMC Genomics">
        <title>Pest status, molecular evolution, and epigenetic factors derived from the genome assembly of Frankliniella fusca, a thysanopteran phytovirus vector.</title>
        <authorList>
            <person name="Catto M.A."/>
            <person name="Labadie P.E."/>
            <person name="Jacobson A.L."/>
            <person name="Kennedy G.G."/>
            <person name="Srinivasan R."/>
            <person name="Hunt B.G."/>
        </authorList>
    </citation>
    <scope>NUCLEOTIDE SEQUENCE</scope>
    <source>
        <strain evidence="1">PL_HMW_Pooled</strain>
    </source>
</reference>
<reference evidence="1" key="1">
    <citation type="submission" date="2021-07" db="EMBL/GenBank/DDBJ databases">
        <authorList>
            <person name="Catto M.A."/>
            <person name="Jacobson A."/>
            <person name="Kennedy G."/>
            <person name="Labadie P."/>
            <person name="Hunt B.G."/>
            <person name="Srinivasan R."/>
        </authorList>
    </citation>
    <scope>NUCLEOTIDE SEQUENCE</scope>
    <source>
        <strain evidence="1">PL_HMW_Pooled</strain>
        <tissue evidence="1">Head</tissue>
    </source>
</reference>
<evidence type="ECO:0000313" key="1">
    <source>
        <dbReference type="EMBL" id="KAK3907609.1"/>
    </source>
</evidence>
<dbReference type="Proteomes" id="UP001219518">
    <property type="component" value="Unassembled WGS sequence"/>
</dbReference>
<accession>A0AAE1L6D9</accession>
<keyword evidence="2" id="KW-1185">Reference proteome</keyword>
<sequence>MTLSLGLRHGLSWAAQVDILKMMRTIFGSDGIPLSKNNFIKKLNAVQESDINYHVYCDVCNSYLGKRDKREKHCGVSKKVFVVGDCEVSELDKFKRQYIPRVYCDVYDGDVYKKVSAENGILSSPLNMSCNFFTGGVAYGKSTTVKTLWPIYLTINELPYEERQKYLILARVYAGAKDPSENWSLQPFVSEANKMSQNGFAWAYDGKPVVSLVIPLAFVADSVVRYQMLNGQTFHAKKEFLLDQVSYVPFLTDKPVRIRSKESHLLNVEESKKQQHHNDESLRHYRDNVVVDYMHAILRLVKKHMELINQPARKHFWLPSSAKSAMVDIISAVDLVISQIQSNTSVIRELRPLSDLVMWKASEWRSWLLIWYTLVCYGKATFLMLRKEVSHYHITYAMELFQNYICLFQKYFFDENMVYIAHLLTHISEGVFNFGPVWGHNSFLYESKNRRILALSESPYFLSYQIARKFVVFQSLPSLCNELGRSKKVMTFCDAVMNYKKLLKVSRSSDGNCVLLGTPVCHTLQENEFAVHLTQIIALPMNAYTTRKKGSLVKSMALTKKNDSFAFLEDGRCVQIVSIVKSPVINTVLLGVKYVKLSRKPLHQNDLYKFDTVK</sequence>
<comment type="caution">
    <text evidence="1">The sequence shown here is derived from an EMBL/GenBank/DDBJ whole genome shotgun (WGS) entry which is preliminary data.</text>
</comment>
<gene>
    <name evidence="1" type="ORF">KUF71_003108</name>
</gene>
<organism evidence="1 2">
    <name type="scientific">Frankliniella fusca</name>
    <dbReference type="NCBI Taxonomy" id="407009"/>
    <lineage>
        <taxon>Eukaryota</taxon>
        <taxon>Metazoa</taxon>
        <taxon>Ecdysozoa</taxon>
        <taxon>Arthropoda</taxon>
        <taxon>Hexapoda</taxon>
        <taxon>Insecta</taxon>
        <taxon>Pterygota</taxon>
        <taxon>Neoptera</taxon>
        <taxon>Paraneoptera</taxon>
        <taxon>Thysanoptera</taxon>
        <taxon>Terebrantia</taxon>
        <taxon>Thripoidea</taxon>
        <taxon>Thripidae</taxon>
        <taxon>Frankliniella</taxon>
    </lineage>
</organism>
<dbReference type="PANTHER" id="PTHR46579">
    <property type="entry name" value="F5/8 TYPE C DOMAIN-CONTAINING PROTEIN-RELATED"/>
    <property type="match status" value="1"/>
</dbReference>
<name>A0AAE1L6D9_9NEOP</name>
<evidence type="ECO:0000313" key="2">
    <source>
        <dbReference type="Proteomes" id="UP001219518"/>
    </source>
</evidence>
<proteinExistence type="predicted"/>
<dbReference type="PANTHER" id="PTHR46579:SF1">
    <property type="entry name" value="F5_8 TYPE C DOMAIN-CONTAINING PROTEIN"/>
    <property type="match status" value="1"/>
</dbReference>
<dbReference type="AlphaFoldDB" id="A0AAE1L6D9"/>
<protein>
    <submittedName>
        <fullName evidence="1">Sensitive to high expression protein 9-like protein, mitochondrial</fullName>
    </submittedName>
</protein>
<dbReference type="EMBL" id="JAHWGI010000011">
    <property type="protein sequence ID" value="KAK3907609.1"/>
    <property type="molecule type" value="Genomic_DNA"/>
</dbReference>